<reference evidence="3" key="1">
    <citation type="journal article" date="2019" name="Int. J. Syst. Evol. Microbiol.">
        <title>The Global Catalogue of Microorganisms (GCM) 10K type strain sequencing project: providing services to taxonomists for standard genome sequencing and annotation.</title>
        <authorList>
            <consortium name="The Broad Institute Genomics Platform"/>
            <consortium name="The Broad Institute Genome Sequencing Center for Infectious Disease"/>
            <person name="Wu L."/>
            <person name="Ma J."/>
        </authorList>
    </citation>
    <scope>NUCLEOTIDE SEQUENCE [LARGE SCALE GENOMIC DNA]</scope>
    <source>
        <strain evidence="3">CCUG 53270</strain>
    </source>
</reference>
<dbReference type="InterPro" id="IPR033877">
    <property type="entry name" value="Frm2/Hbn1"/>
</dbReference>
<protein>
    <submittedName>
        <fullName evidence="2">Nitroreductase family protein</fullName>
    </submittedName>
</protein>
<sequence>MAGTVSTGKDFMTAVRERRTIYGLGKESPIPDDRIVQIIEESVKHTPSAFNSQSARVVVLFGEQHNKLWDLTKETLRAIVKGDFQSTEQKMNGFRSGYGTILYFEDMAVVEGLQAQFASYKEHFPNWSMQSNGMLQMVIWTALESEGLGANLQHYNPLIDEKVREAWKLPDTWKLIAQMPFGKPTAPPGEKQFKPIEERMKVFK</sequence>
<dbReference type="PANTHER" id="PTHR43035:SF1">
    <property type="entry name" value="FATTY ACID REPRESSION MUTANT PROTEIN 2-RELATED"/>
    <property type="match status" value="1"/>
</dbReference>
<dbReference type="Gene3D" id="3.40.109.10">
    <property type="entry name" value="NADH Oxidase"/>
    <property type="match status" value="1"/>
</dbReference>
<comment type="caution">
    <text evidence="2">The sequence shown here is derived from an EMBL/GenBank/DDBJ whole genome shotgun (WGS) entry which is preliminary data.</text>
</comment>
<dbReference type="InterPro" id="IPR029479">
    <property type="entry name" value="Nitroreductase"/>
</dbReference>
<dbReference type="Pfam" id="PF00881">
    <property type="entry name" value="Nitroreductase"/>
    <property type="match status" value="1"/>
</dbReference>
<evidence type="ECO:0000313" key="2">
    <source>
        <dbReference type="EMBL" id="MFD1223545.1"/>
    </source>
</evidence>
<proteinExistence type="predicted"/>
<dbReference type="RefSeq" id="WP_345590781.1">
    <property type="nucleotide sequence ID" value="NZ_BAABJG010000024.1"/>
</dbReference>
<organism evidence="2 3">
    <name type="scientific">Paenibacillus vulneris</name>
    <dbReference type="NCBI Taxonomy" id="1133364"/>
    <lineage>
        <taxon>Bacteria</taxon>
        <taxon>Bacillati</taxon>
        <taxon>Bacillota</taxon>
        <taxon>Bacilli</taxon>
        <taxon>Bacillales</taxon>
        <taxon>Paenibacillaceae</taxon>
        <taxon>Paenibacillus</taxon>
    </lineage>
</organism>
<evidence type="ECO:0000313" key="3">
    <source>
        <dbReference type="Proteomes" id="UP001597180"/>
    </source>
</evidence>
<dbReference type="CDD" id="cd02140">
    <property type="entry name" value="Frm2-like"/>
    <property type="match status" value="1"/>
</dbReference>
<dbReference type="SUPFAM" id="SSF55469">
    <property type="entry name" value="FMN-dependent nitroreductase-like"/>
    <property type="match status" value="1"/>
</dbReference>
<accession>A0ABW3UVN4</accession>
<dbReference type="PANTHER" id="PTHR43035">
    <property type="entry name" value="FATTY ACID REPRESSION MUTANT PROTEIN 2-RELATED"/>
    <property type="match status" value="1"/>
</dbReference>
<feature type="domain" description="Nitroreductase" evidence="1">
    <location>
        <begin position="15"/>
        <end position="183"/>
    </location>
</feature>
<dbReference type="EMBL" id="JBHTLU010000035">
    <property type="protein sequence ID" value="MFD1223545.1"/>
    <property type="molecule type" value="Genomic_DNA"/>
</dbReference>
<dbReference type="InterPro" id="IPR000415">
    <property type="entry name" value="Nitroreductase-like"/>
</dbReference>
<gene>
    <name evidence="2" type="ORF">ACFQ4B_25830</name>
</gene>
<dbReference type="Proteomes" id="UP001597180">
    <property type="component" value="Unassembled WGS sequence"/>
</dbReference>
<evidence type="ECO:0000259" key="1">
    <source>
        <dbReference type="Pfam" id="PF00881"/>
    </source>
</evidence>
<keyword evidence="3" id="KW-1185">Reference proteome</keyword>
<name>A0ABW3UVN4_9BACL</name>